<dbReference type="AlphaFoldDB" id="A0A2X3J849"/>
<dbReference type="Proteomes" id="UP000251197">
    <property type="component" value="Unassembled WGS sequence"/>
</dbReference>
<accession>A0A2X3J849</accession>
<dbReference type="EMBL" id="UAVU01000009">
    <property type="protein sequence ID" value="SQC92171.1"/>
    <property type="molecule type" value="Genomic_DNA"/>
</dbReference>
<name>A0A2X3J849_9ENTR</name>
<sequence>MALMKQFGACTNERLAVRKEDVISLIQSINLCNCLILSKRYSLYHLSKLRMIHDSR</sequence>
<reference evidence="1 2" key="1">
    <citation type="submission" date="2018-06" db="EMBL/GenBank/DDBJ databases">
        <authorList>
            <consortium name="Pathogen Informatics"/>
            <person name="Doyle S."/>
        </authorList>
    </citation>
    <scope>NUCLEOTIDE SEQUENCE [LARGE SCALE GENOMIC DNA]</scope>
    <source>
        <strain evidence="1 2">NCTC12120</strain>
    </source>
</reference>
<gene>
    <name evidence="1" type="ORF">NCTC12120_05363</name>
</gene>
<protein>
    <submittedName>
        <fullName evidence="1">Uncharacterized protein</fullName>
    </submittedName>
</protein>
<organism evidence="1 2">
    <name type="scientific">Cedecea neteri</name>
    <dbReference type="NCBI Taxonomy" id="158822"/>
    <lineage>
        <taxon>Bacteria</taxon>
        <taxon>Pseudomonadati</taxon>
        <taxon>Pseudomonadota</taxon>
        <taxon>Gammaproteobacteria</taxon>
        <taxon>Enterobacterales</taxon>
        <taxon>Enterobacteriaceae</taxon>
        <taxon>Cedecea</taxon>
    </lineage>
</organism>
<evidence type="ECO:0000313" key="2">
    <source>
        <dbReference type="Proteomes" id="UP000251197"/>
    </source>
</evidence>
<evidence type="ECO:0000313" key="1">
    <source>
        <dbReference type="EMBL" id="SQC92171.1"/>
    </source>
</evidence>
<proteinExistence type="predicted"/>